<protein>
    <recommendedName>
        <fullName evidence="4">DUF4879 domain-containing protein</fullName>
    </recommendedName>
</protein>
<feature type="signal peptide" evidence="1">
    <location>
        <begin position="1"/>
        <end position="24"/>
    </location>
</feature>
<sequence length="136" mass="15404">MRKKLFSLLLVIFTLLVSNATVFAQDLGDATDATPMVILHCPINGVQHISSSKQFAKTKIDGESYSNFTRHTCDCGAQVFIDGYPLQGFVGRYYYSYYKIGLEDFGTGFPMNVYLVRSNAVYSNYSSGELLKWRFY</sequence>
<feature type="chain" id="PRO_5037643097" description="DUF4879 domain-containing protein" evidence="1">
    <location>
        <begin position="25"/>
        <end position="136"/>
    </location>
</feature>
<gene>
    <name evidence="2" type="ORF">E7215_10930</name>
</gene>
<dbReference type="Proteomes" id="UP000768462">
    <property type="component" value="Unassembled WGS sequence"/>
</dbReference>
<dbReference type="EMBL" id="SVCM01000125">
    <property type="protein sequence ID" value="MBE6060668.1"/>
    <property type="molecule type" value="Genomic_DNA"/>
</dbReference>
<dbReference type="AlphaFoldDB" id="A0A927W504"/>
<comment type="caution">
    <text evidence="2">The sequence shown here is derived from an EMBL/GenBank/DDBJ whole genome shotgun (WGS) entry which is preliminary data.</text>
</comment>
<accession>A0A927W504</accession>
<evidence type="ECO:0000313" key="2">
    <source>
        <dbReference type="EMBL" id="MBE6060668.1"/>
    </source>
</evidence>
<evidence type="ECO:0000256" key="1">
    <source>
        <dbReference type="SAM" id="SignalP"/>
    </source>
</evidence>
<evidence type="ECO:0000313" key="3">
    <source>
        <dbReference type="Proteomes" id="UP000768462"/>
    </source>
</evidence>
<name>A0A927W504_9CLOT</name>
<keyword evidence="1" id="KW-0732">Signal</keyword>
<evidence type="ECO:0008006" key="4">
    <source>
        <dbReference type="Google" id="ProtNLM"/>
    </source>
</evidence>
<organism evidence="2 3">
    <name type="scientific">Clostridium sulfidigenes</name>
    <dbReference type="NCBI Taxonomy" id="318464"/>
    <lineage>
        <taxon>Bacteria</taxon>
        <taxon>Bacillati</taxon>
        <taxon>Bacillota</taxon>
        <taxon>Clostridia</taxon>
        <taxon>Eubacteriales</taxon>
        <taxon>Clostridiaceae</taxon>
        <taxon>Clostridium</taxon>
    </lineage>
</organism>
<proteinExistence type="predicted"/>
<reference evidence="2" key="1">
    <citation type="submission" date="2019-04" db="EMBL/GenBank/DDBJ databases">
        <title>Evolution of Biomass-Degrading Anaerobic Consortia Revealed by Metagenomics.</title>
        <authorList>
            <person name="Peng X."/>
        </authorList>
    </citation>
    <scope>NUCLEOTIDE SEQUENCE</scope>
    <source>
        <strain evidence="2">SIG254</strain>
    </source>
</reference>